<dbReference type="Gene3D" id="3.30.559.10">
    <property type="entry name" value="Chloramphenicol acetyltransferase-like domain"/>
    <property type="match status" value="2"/>
</dbReference>
<gene>
    <name evidence="5" type="ORF">C2845_PM13G07490</name>
</gene>
<evidence type="ECO:0000256" key="3">
    <source>
        <dbReference type="ARBA" id="ARBA00023315"/>
    </source>
</evidence>
<evidence type="ECO:0000256" key="2">
    <source>
        <dbReference type="ARBA" id="ARBA00022679"/>
    </source>
</evidence>
<dbReference type="InterPro" id="IPR023213">
    <property type="entry name" value="CAT-like_dom_sf"/>
</dbReference>
<keyword evidence="2" id="KW-0808">Transferase</keyword>
<dbReference type="STRING" id="4540.A0A3L6RI16"/>
<reference evidence="6" key="1">
    <citation type="journal article" date="2019" name="Nat. Commun.">
        <title>The genome of broomcorn millet.</title>
        <authorList>
            <person name="Zou C."/>
            <person name="Miki D."/>
            <person name="Li D."/>
            <person name="Tang Q."/>
            <person name="Xiao L."/>
            <person name="Rajput S."/>
            <person name="Deng P."/>
            <person name="Jia W."/>
            <person name="Huang R."/>
            <person name="Zhang M."/>
            <person name="Sun Y."/>
            <person name="Hu J."/>
            <person name="Fu X."/>
            <person name="Schnable P.S."/>
            <person name="Li F."/>
            <person name="Zhang H."/>
            <person name="Feng B."/>
            <person name="Zhu X."/>
            <person name="Liu R."/>
            <person name="Schnable J.C."/>
            <person name="Zhu J.-K."/>
            <person name="Zhang H."/>
        </authorList>
    </citation>
    <scope>NUCLEOTIDE SEQUENCE [LARGE SCALE GENOMIC DNA]</scope>
</reference>
<sequence length="519" mass="55917">MAPWTATLPAHGIRAWHTGDFAETHAESKLACSSWLCMSSPSLVACTARQQRLSTFPSTTNIFHMMKITVQSTKAVKPDYGGGDTPAAAFVPLTVFDLISFDDYMFGIHAFHPPSPPTAALEAGLARALAEYREWAGRLRADPATGRRGILLNDAGVRFVEATAADGATLASVMPLQPTPEVRRLHPSGDGAEELTLVQVTRFACGSIVVGHAMHHAVGDGFAISRFLVAWGQATRGAAIDPVPVHDRTSFFVPRDPPRVEFEHRGAEFKRPRERKDDASRSIDGGAGDGSDAGEVVVQHVRFSREFISELKSRASAGAPRPYSTAQCLAAHLWRCVTKARGLGGGRATALHLAVNGRARMPRVPEAYTGNLVLWAHPATTARDLLAGPLVRAAELVRAEAARVDDAYFRSFIDFASSGAVEEEGLVPPLADPEAVALGADIAVYCLLRVPFYDVDFGGGRQFFYTPGYYPAEGVVYILPPSPLGDGSVEAHVSLFSRAMETFRACCFSIEHHEALLDQ</sequence>
<comment type="caution">
    <text evidence="5">The sequence shown here is derived from an EMBL/GenBank/DDBJ whole genome shotgun (WGS) entry which is preliminary data.</text>
</comment>
<dbReference type="AlphaFoldDB" id="A0A3L6RI16"/>
<evidence type="ECO:0000313" key="6">
    <source>
        <dbReference type="Proteomes" id="UP000275267"/>
    </source>
</evidence>
<dbReference type="OrthoDB" id="671439at2759"/>
<dbReference type="PANTHER" id="PTHR31642">
    <property type="entry name" value="TRICHOTHECENE 3-O-ACETYLTRANSFERASE"/>
    <property type="match status" value="1"/>
</dbReference>
<keyword evidence="6" id="KW-1185">Reference proteome</keyword>
<dbReference type="FunFam" id="3.30.559.10:FF:000008">
    <property type="entry name" value="Tryptamine hydroxycinnamoyl transferase"/>
    <property type="match status" value="1"/>
</dbReference>
<accession>A0A3L6RI16</accession>
<evidence type="ECO:0000256" key="4">
    <source>
        <dbReference type="SAM" id="MobiDB-lite"/>
    </source>
</evidence>
<dbReference type="InterPro" id="IPR050317">
    <property type="entry name" value="Plant_Fungal_Acyltransferase"/>
</dbReference>
<name>A0A3L6RI16_PANMI</name>
<proteinExistence type="inferred from homology"/>
<feature type="compositionally biased region" description="Basic and acidic residues" evidence="4">
    <location>
        <begin position="265"/>
        <end position="281"/>
    </location>
</feature>
<dbReference type="EMBL" id="PQIB02000008">
    <property type="protein sequence ID" value="RLN03722.1"/>
    <property type="molecule type" value="Genomic_DNA"/>
</dbReference>
<dbReference type="GO" id="GO:0016747">
    <property type="term" value="F:acyltransferase activity, transferring groups other than amino-acyl groups"/>
    <property type="evidence" value="ECO:0007669"/>
    <property type="project" value="TreeGrafter"/>
</dbReference>
<organism evidence="5 6">
    <name type="scientific">Panicum miliaceum</name>
    <name type="common">Proso millet</name>
    <name type="synonym">Broomcorn millet</name>
    <dbReference type="NCBI Taxonomy" id="4540"/>
    <lineage>
        <taxon>Eukaryota</taxon>
        <taxon>Viridiplantae</taxon>
        <taxon>Streptophyta</taxon>
        <taxon>Embryophyta</taxon>
        <taxon>Tracheophyta</taxon>
        <taxon>Spermatophyta</taxon>
        <taxon>Magnoliopsida</taxon>
        <taxon>Liliopsida</taxon>
        <taxon>Poales</taxon>
        <taxon>Poaceae</taxon>
        <taxon>PACMAD clade</taxon>
        <taxon>Panicoideae</taxon>
        <taxon>Panicodae</taxon>
        <taxon>Paniceae</taxon>
        <taxon>Panicinae</taxon>
        <taxon>Panicum</taxon>
        <taxon>Panicum sect. Panicum</taxon>
    </lineage>
</organism>
<feature type="region of interest" description="Disordered" evidence="4">
    <location>
        <begin position="265"/>
        <end position="293"/>
    </location>
</feature>
<dbReference type="Proteomes" id="UP000275267">
    <property type="component" value="Unassembled WGS sequence"/>
</dbReference>
<keyword evidence="3" id="KW-0012">Acyltransferase</keyword>
<evidence type="ECO:0000256" key="1">
    <source>
        <dbReference type="ARBA" id="ARBA00009861"/>
    </source>
</evidence>
<evidence type="ECO:0000313" key="5">
    <source>
        <dbReference type="EMBL" id="RLN03722.1"/>
    </source>
</evidence>
<comment type="similarity">
    <text evidence="1">Belongs to the plant acyltransferase family.</text>
</comment>
<dbReference type="Pfam" id="PF02458">
    <property type="entry name" value="Transferase"/>
    <property type="match status" value="1"/>
</dbReference>
<protein>
    <submittedName>
        <fullName evidence="5">Agmatine coumaroyltransferase-2-like</fullName>
    </submittedName>
</protein>
<dbReference type="PANTHER" id="PTHR31642:SF184">
    <property type="entry name" value="SPERMIDINE HYDROXYCINNAMOYL TRANSFERASE"/>
    <property type="match status" value="1"/>
</dbReference>